<protein>
    <submittedName>
        <fullName evidence="3">Hydrolase</fullName>
    </submittedName>
</protein>
<evidence type="ECO:0000256" key="1">
    <source>
        <dbReference type="ARBA" id="ARBA00022801"/>
    </source>
</evidence>
<proteinExistence type="predicted"/>
<sequence length="163" mass="16901">MTSALVVLDLMTRIAALDLAPLTGEETVTAAGRLVERARAAGATVVHVRVERPNVDEQPPGSGFHDAAQPGPGDWELVKRSVGLFETTDAEASLREDGAGHLVLCGIATEMAVLHTAREAVELGFTVTVAEDACTGLTVEGHKEGLAELATLGTVTTTDAVAF</sequence>
<keyword evidence="4" id="KW-1185">Reference proteome</keyword>
<dbReference type="Proteomes" id="UP001165079">
    <property type="component" value="Unassembled WGS sequence"/>
</dbReference>
<dbReference type="RefSeq" id="WP_285667690.1">
    <property type="nucleotide sequence ID" value="NZ_BSTX01000010.1"/>
</dbReference>
<comment type="caution">
    <text evidence="3">The sequence shown here is derived from an EMBL/GenBank/DDBJ whole genome shotgun (WGS) entry which is preliminary data.</text>
</comment>
<dbReference type="InterPro" id="IPR036380">
    <property type="entry name" value="Isochorismatase-like_sf"/>
</dbReference>
<dbReference type="InterPro" id="IPR000868">
    <property type="entry name" value="Isochorismatase-like_dom"/>
</dbReference>
<name>A0A9W6WDH6_9ACTN</name>
<dbReference type="Pfam" id="PF00857">
    <property type="entry name" value="Isochorismatase"/>
    <property type="match status" value="1"/>
</dbReference>
<reference evidence="3" key="1">
    <citation type="submission" date="2023-03" db="EMBL/GenBank/DDBJ databases">
        <title>Actinorhabdospora filicis NBRC 111898.</title>
        <authorList>
            <person name="Ichikawa N."/>
            <person name="Sato H."/>
            <person name="Tonouchi N."/>
        </authorList>
    </citation>
    <scope>NUCLEOTIDE SEQUENCE</scope>
    <source>
        <strain evidence="3">NBRC 111898</strain>
    </source>
</reference>
<dbReference type="InterPro" id="IPR050272">
    <property type="entry name" value="Isochorismatase-like_hydrls"/>
</dbReference>
<organism evidence="3 4">
    <name type="scientific">Actinorhabdospora filicis</name>
    <dbReference type="NCBI Taxonomy" id="1785913"/>
    <lineage>
        <taxon>Bacteria</taxon>
        <taxon>Bacillati</taxon>
        <taxon>Actinomycetota</taxon>
        <taxon>Actinomycetes</taxon>
        <taxon>Micromonosporales</taxon>
        <taxon>Micromonosporaceae</taxon>
        <taxon>Actinorhabdospora</taxon>
    </lineage>
</organism>
<dbReference type="EMBL" id="BSTX01000010">
    <property type="protein sequence ID" value="GLZ82103.1"/>
    <property type="molecule type" value="Genomic_DNA"/>
</dbReference>
<evidence type="ECO:0000313" key="3">
    <source>
        <dbReference type="EMBL" id="GLZ82103.1"/>
    </source>
</evidence>
<accession>A0A9W6WDH6</accession>
<evidence type="ECO:0000313" key="4">
    <source>
        <dbReference type="Proteomes" id="UP001165079"/>
    </source>
</evidence>
<dbReference type="SUPFAM" id="SSF52499">
    <property type="entry name" value="Isochorismatase-like hydrolases"/>
    <property type="match status" value="1"/>
</dbReference>
<dbReference type="Gene3D" id="3.40.50.850">
    <property type="entry name" value="Isochorismatase-like"/>
    <property type="match status" value="1"/>
</dbReference>
<dbReference type="CDD" id="cd00431">
    <property type="entry name" value="cysteine_hydrolases"/>
    <property type="match status" value="1"/>
</dbReference>
<feature type="domain" description="Isochorismatase-like" evidence="2">
    <location>
        <begin position="3"/>
        <end position="159"/>
    </location>
</feature>
<evidence type="ECO:0000259" key="2">
    <source>
        <dbReference type="Pfam" id="PF00857"/>
    </source>
</evidence>
<dbReference type="AlphaFoldDB" id="A0A9W6WDH6"/>
<keyword evidence="1 3" id="KW-0378">Hydrolase</keyword>
<dbReference type="GO" id="GO:0016787">
    <property type="term" value="F:hydrolase activity"/>
    <property type="evidence" value="ECO:0007669"/>
    <property type="project" value="UniProtKB-KW"/>
</dbReference>
<gene>
    <name evidence="3" type="ORF">Afil01_69100</name>
</gene>
<dbReference type="PANTHER" id="PTHR43540">
    <property type="entry name" value="PEROXYUREIDOACRYLATE/UREIDOACRYLATE AMIDOHYDROLASE-RELATED"/>
    <property type="match status" value="1"/>
</dbReference>